<dbReference type="PATRIC" id="fig|1358026.3.peg.335"/>
<proteinExistence type="predicted"/>
<evidence type="ECO:0000313" key="2">
    <source>
        <dbReference type="EMBL" id="ERK73257.1"/>
    </source>
</evidence>
<reference evidence="2 3" key="1">
    <citation type="submission" date="2013-08" db="EMBL/GenBank/DDBJ databases">
        <authorList>
            <person name="Weinstock G."/>
            <person name="Sodergren E."/>
            <person name="Wylie T."/>
            <person name="Fulton L."/>
            <person name="Fulton R."/>
            <person name="Fronick C."/>
            <person name="O'Laughlin M."/>
            <person name="Godfrey J."/>
            <person name="Miner T."/>
            <person name="Herter B."/>
            <person name="Appelbaum E."/>
            <person name="Cordes M."/>
            <person name="Lek S."/>
            <person name="Wollam A."/>
            <person name="Pepin K.H."/>
            <person name="Palsikar V.B."/>
            <person name="Mitreva M."/>
            <person name="Wilson R.K."/>
        </authorList>
    </citation>
    <scope>NUCLEOTIDE SEQUENCE [LARGE SCALE GENOMIC DNA]</scope>
    <source>
        <strain evidence="2 3">ATCC 14665</strain>
    </source>
</reference>
<evidence type="ECO:0008006" key="4">
    <source>
        <dbReference type="Google" id="ProtNLM"/>
    </source>
</evidence>
<dbReference type="Proteomes" id="UP000016605">
    <property type="component" value="Unassembled WGS sequence"/>
</dbReference>
<dbReference type="EMBL" id="AWVQ01000036">
    <property type="protein sequence ID" value="ERK73257.1"/>
    <property type="molecule type" value="Genomic_DNA"/>
</dbReference>
<comment type="caution">
    <text evidence="2">The sequence shown here is derived from an EMBL/GenBank/DDBJ whole genome shotgun (WGS) entry which is preliminary data.</text>
</comment>
<accession>U2TEY3</accession>
<evidence type="ECO:0000313" key="3">
    <source>
        <dbReference type="Proteomes" id="UP000016605"/>
    </source>
</evidence>
<sequence>MSALDHHVSRSRTPLDDFDSGDGTTGFADGELDALAAELDELAESASDPWDLLQRLTTAHTKPGLQVERTPGLVMAERALSYDFEAQPSKYGAITLGLRFSSAAGDWPPALDVVDDGEKTFWADLADRLTHPLPRAQFSDLALTTGKRTGLASATSLTEAYLALGGDRDLEPYFRASCLRRAWSLARQFSLPSEANARRMLFELAQRFVVTSDVPAGVLFRPVEPLAVPPRTADFADPDRSDVVELVDAIEDAHGSSPTVLEAVFEVREQLATTPEERDSARRSLVNGYLGLAESSDGLLRMSWLREAAAAAQKYGLTDLREAAVTLLQTISVDDLGLNSITTDLLLPRHAFDGRLSRFRWSRDALSALEIWLAGPPLTGSYQANLAKARELSSGGAVQLVSRIEISPEGLPIRSSAGPESAANEMLERLELMAAKTYSIMVANELESIRTEYGETTVEALAKHLATRFGSDFELATALGEAVASFWDGRYADAGRAAFPLVEAGARGVLLAIGEPLFRIETGDAEGHFPSLEVYAERLEVNGFDQDWLRTLRNPVATLRNAIAHGHKLSLGREEAALLLRVAALLVTLSSPRATAASRSEVLSRLRDPIGYVAQGASLVRRWSLVWVHQSGASFGSLGGVLARLSQFLPKRRG</sequence>
<evidence type="ECO:0000256" key="1">
    <source>
        <dbReference type="SAM" id="MobiDB-lite"/>
    </source>
</evidence>
<name>U2TEY3_LEIAQ</name>
<gene>
    <name evidence="2" type="ORF">N136_00383</name>
</gene>
<protein>
    <recommendedName>
        <fullName evidence="4">DUF4209 domain-containing protein</fullName>
    </recommendedName>
</protein>
<feature type="region of interest" description="Disordered" evidence="1">
    <location>
        <begin position="1"/>
        <end position="23"/>
    </location>
</feature>
<organism evidence="2 3">
    <name type="scientific">Leifsonia aquatica ATCC 14665</name>
    <dbReference type="NCBI Taxonomy" id="1358026"/>
    <lineage>
        <taxon>Bacteria</taxon>
        <taxon>Bacillati</taxon>
        <taxon>Actinomycetota</taxon>
        <taxon>Actinomycetes</taxon>
        <taxon>Micrococcales</taxon>
        <taxon>Microbacteriaceae</taxon>
        <taxon>Leifsonia</taxon>
    </lineage>
</organism>
<dbReference type="AlphaFoldDB" id="U2TEY3"/>
<dbReference type="HOGENOM" id="CLU_419085_0_0_11"/>